<protein>
    <submittedName>
        <fullName evidence="2">Uncharacterized protein</fullName>
    </submittedName>
</protein>
<sequence length="290" mass="31596">MADDELLRACEAAPKFGLNAKALILEAAALGDDEDGPLEPVRSAAEETREREKDFVTRASEFLGAVTPELRPMLQDRAFSWAKDQELELFRRCETAGAYQTHLLTLSALSWEPATRGRRELVPKAVEEAKGGAQPPKRRRPSLLNKDIDWTVAVPEAEAETAQEAKPSAANEAQQAAAPARQIPKAGSATLLTEDKDILDERLGKSAEPTPLDEAVRRQLAELEGSGWRLGDTVVCEIAARCAVKVLRGRDDACVESILRAEGPKIRKLVWQEAQLALAKSIRKTGDGGD</sequence>
<evidence type="ECO:0000313" key="2">
    <source>
        <dbReference type="EMBL" id="KAK2077722.1"/>
    </source>
</evidence>
<keyword evidence="3" id="KW-1185">Reference proteome</keyword>
<proteinExistence type="predicted"/>
<gene>
    <name evidence="2" type="ORF">QBZ16_004568</name>
</gene>
<feature type="compositionally biased region" description="Low complexity" evidence="1">
    <location>
        <begin position="160"/>
        <end position="186"/>
    </location>
</feature>
<organism evidence="2 3">
    <name type="scientific">Prototheca wickerhamii</name>
    <dbReference type="NCBI Taxonomy" id="3111"/>
    <lineage>
        <taxon>Eukaryota</taxon>
        <taxon>Viridiplantae</taxon>
        <taxon>Chlorophyta</taxon>
        <taxon>core chlorophytes</taxon>
        <taxon>Trebouxiophyceae</taxon>
        <taxon>Chlorellales</taxon>
        <taxon>Chlorellaceae</taxon>
        <taxon>Prototheca</taxon>
    </lineage>
</organism>
<evidence type="ECO:0000256" key="1">
    <source>
        <dbReference type="SAM" id="MobiDB-lite"/>
    </source>
</evidence>
<evidence type="ECO:0000313" key="3">
    <source>
        <dbReference type="Proteomes" id="UP001255856"/>
    </source>
</evidence>
<reference evidence="2" key="1">
    <citation type="submission" date="2021-01" db="EMBL/GenBank/DDBJ databases">
        <authorList>
            <person name="Eckstrom K.M.E."/>
        </authorList>
    </citation>
    <scope>NUCLEOTIDE SEQUENCE</scope>
    <source>
        <strain evidence="2">UVCC 0001</strain>
    </source>
</reference>
<dbReference type="Proteomes" id="UP001255856">
    <property type="component" value="Unassembled WGS sequence"/>
</dbReference>
<feature type="region of interest" description="Disordered" evidence="1">
    <location>
        <begin position="158"/>
        <end position="189"/>
    </location>
</feature>
<name>A0AAD9IK89_PROWI</name>
<dbReference type="EMBL" id="JASFZW010000006">
    <property type="protein sequence ID" value="KAK2077722.1"/>
    <property type="molecule type" value="Genomic_DNA"/>
</dbReference>
<comment type="caution">
    <text evidence="2">The sequence shown here is derived from an EMBL/GenBank/DDBJ whole genome shotgun (WGS) entry which is preliminary data.</text>
</comment>
<accession>A0AAD9IK89</accession>
<dbReference type="AlphaFoldDB" id="A0AAD9IK89"/>